<evidence type="ECO:0000313" key="9">
    <source>
        <dbReference type="Proteomes" id="UP000075243"/>
    </source>
</evidence>
<keyword evidence="5" id="KW-0378">Hydrolase</keyword>
<dbReference type="Proteomes" id="UP000075243">
    <property type="component" value="Chromosome 3"/>
</dbReference>
<keyword evidence="4" id="KW-0255">Endonuclease</keyword>
<dbReference type="InterPro" id="IPR041373">
    <property type="entry name" value="RT_RNaseH"/>
</dbReference>
<dbReference type="AlphaFoldDB" id="A0A151TS23"/>
<organism evidence="8 9">
    <name type="scientific">Cajanus cajan</name>
    <name type="common">Pigeon pea</name>
    <name type="synonym">Cajanus indicus</name>
    <dbReference type="NCBI Taxonomy" id="3821"/>
    <lineage>
        <taxon>Eukaryota</taxon>
        <taxon>Viridiplantae</taxon>
        <taxon>Streptophyta</taxon>
        <taxon>Embryophyta</taxon>
        <taxon>Tracheophyta</taxon>
        <taxon>Spermatophyta</taxon>
        <taxon>Magnoliopsida</taxon>
        <taxon>eudicotyledons</taxon>
        <taxon>Gunneridae</taxon>
        <taxon>Pentapetalae</taxon>
        <taxon>rosids</taxon>
        <taxon>fabids</taxon>
        <taxon>Fabales</taxon>
        <taxon>Fabaceae</taxon>
        <taxon>Papilionoideae</taxon>
        <taxon>50 kb inversion clade</taxon>
        <taxon>NPAAA clade</taxon>
        <taxon>indigoferoid/millettioid clade</taxon>
        <taxon>Phaseoleae</taxon>
        <taxon>Cajanus</taxon>
    </lineage>
</organism>
<keyword evidence="1" id="KW-0808">Transferase</keyword>
<protein>
    <recommendedName>
        <fullName evidence="7">Reverse transcriptase RNase H-like domain-containing protein</fullName>
    </recommendedName>
</protein>
<evidence type="ECO:0000256" key="6">
    <source>
        <dbReference type="ARBA" id="ARBA00022918"/>
    </source>
</evidence>
<gene>
    <name evidence="8" type="ORF">KK1_009037</name>
</gene>
<keyword evidence="6" id="KW-0695">RNA-directed DNA polymerase</keyword>
<keyword evidence="2" id="KW-0548">Nucleotidyltransferase</keyword>
<dbReference type="PANTHER" id="PTHR48475">
    <property type="entry name" value="RIBONUCLEASE H"/>
    <property type="match status" value="1"/>
</dbReference>
<dbReference type="PANTHER" id="PTHR48475:SF2">
    <property type="entry name" value="RIBONUCLEASE H"/>
    <property type="match status" value="1"/>
</dbReference>
<accession>A0A151TS23</accession>
<evidence type="ECO:0000256" key="1">
    <source>
        <dbReference type="ARBA" id="ARBA00022679"/>
    </source>
</evidence>
<evidence type="ECO:0000256" key="2">
    <source>
        <dbReference type="ARBA" id="ARBA00022695"/>
    </source>
</evidence>
<feature type="domain" description="Reverse transcriptase RNase H-like" evidence="7">
    <location>
        <begin position="2"/>
        <end position="56"/>
    </location>
</feature>
<dbReference type="GO" id="GO:0004519">
    <property type="term" value="F:endonuclease activity"/>
    <property type="evidence" value="ECO:0007669"/>
    <property type="project" value="UniProtKB-KW"/>
</dbReference>
<evidence type="ECO:0000313" key="8">
    <source>
        <dbReference type="EMBL" id="KYP69831.1"/>
    </source>
</evidence>
<keyword evidence="9" id="KW-1185">Reference proteome</keyword>
<sequence>MIEKLALALVTATRRLRPYFQSHQVIVKTDYPFKQILRKPELAGRMIAWSEELSKFGIQYESRGALKAQCLANFVAELTPTSAEEPQVWTLHVDGSSNCKGGGAGIILEGPNQVTLEQSLKLSFKVTNNQADLDDKVVNTSDSEDQGWMTGIWSYLKERVFPKDRDEARKMRLRSAKFVIVGDKLFKSGISTPLLKCLTAPQAAYVIEEIHRGICGMHSGARSMATRVL</sequence>
<name>A0A151TS23_CAJCA</name>
<dbReference type="Gramene" id="C.cajan_08779.t">
    <property type="protein sequence ID" value="C.cajan_08779.t"/>
    <property type="gene ID" value="C.cajan_08779"/>
</dbReference>
<evidence type="ECO:0000256" key="3">
    <source>
        <dbReference type="ARBA" id="ARBA00022722"/>
    </source>
</evidence>
<evidence type="ECO:0000259" key="7">
    <source>
        <dbReference type="Pfam" id="PF17917"/>
    </source>
</evidence>
<reference evidence="8 9" key="1">
    <citation type="journal article" date="2012" name="Nat. Biotechnol.">
        <title>Draft genome sequence of pigeonpea (Cajanus cajan), an orphan legume crop of resource-poor farmers.</title>
        <authorList>
            <person name="Varshney R.K."/>
            <person name="Chen W."/>
            <person name="Li Y."/>
            <person name="Bharti A.K."/>
            <person name="Saxena R.K."/>
            <person name="Schlueter J.A."/>
            <person name="Donoghue M.T."/>
            <person name="Azam S."/>
            <person name="Fan G."/>
            <person name="Whaley A.M."/>
            <person name="Farmer A.D."/>
            <person name="Sheridan J."/>
            <person name="Iwata A."/>
            <person name="Tuteja R."/>
            <person name="Penmetsa R.V."/>
            <person name="Wu W."/>
            <person name="Upadhyaya H.D."/>
            <person name="Yang S.P."/>
            <person name="Shah T."/>
            <person name="Saxena K.B."/>
            <person name="Michael T."/>
            <person name="McCombie W.R."/>
            <person name="Yang B."/>
            <person name="Zhang G."/>
            <person name="Yang H."/>
            <person name="Wang J."/>
            <person name="Spillane C."/>
            <person name="Cook D.R."/>
            <person name="May G.D."/>
            <person name="Xu X."/>
            <person name="Jackson S.A."/>
        </authorList>
    </citation>
    <scope>NUCLEOTIDE SEQUENCE [LARGE SCALE GENOMIC DNA]</scope>
    <source>
        <strain evidence="9">cv. Asha</strain>
    </source>
</reference>
<proteinExistence type="predicted"/>
<evidence type="ECO:0000256" key="4">
    <source>
        <dbReference type="ARBA" id="ARBA00022759"/>
    </source>
</evidence>
<keyword evidence="3" id="KW-0540">Nuclease</keyword>
<dbReference type="GO" id="GO:0016787">
    <property type="term" value="F:hydrolase activity"/>
    <property type="evidence" value="ECO:0007669"/>
    <property type="project" value="UniProtKB-KW"/>
</dbReference>
<dbReference type="Pfam" id="PF17917">
    <property type="entry name" value="RT_RNaseH"/>
    <property type="match status" value="1"/>
</dbReference>
<dbReference type="OMA" id="PTHCEPD"/>
<evidence type="ECO:0000256" key="5">
    <source>
        <dbReference type="ARBA" id="ARBA00022801"/>
    </source>
</evidence>
<dbReference type="EMBL" id="CM003605">
    <property type="protein sequence ID" value="KYP69831.1"/>
    <property type="molecule type" value="Genomic_DNA"/>
</dbReference>
<dbReference type="GO" id="GO:0003964">
    <property type="term" value="F:RNA-directed DNA polymerase activity"/>
    <property type="evidence" value="ECO:0007669"/>
    <property type="project" value="UniProtKB-KW"/>
</dbReference>